<evidence type="ECO:0000256" key="1">
    <source>
        <dbReference type="SAM" id="MobiDB-lite"/>
    </source>
</evidence>
<dbReference type="Proteomes" id="UP001596183">
    <property type="component" value="Unassembled WGS sequence"/>
</dbReference>
<gene>
    <name evidence="3" type="ORF">ACFP2V_16605</name>
</gene>
<reference evidence="4" key="1">
    <citation type="journal article" date="2019" name="Int. J. Syst. Evol. Microbiol.">
        <title>The Global Catalogue of Microorganisms (GCM) 10K type strain sequencing project: providing services to taxonomists for standard genome sequencing and annotation.</title>
        <authorList>
            <consortium name="The Broad Institute Genomics Platform"/>
            <consortium name="The Broad Institute Genome Sequencing Center for Infectious Disease"/>
            <person name="Wu L."/>
            <person name="Ma J."/>
        </authorList>
    </citation>
    <scope>NUCLEOTIDE SEQUENCE [LARGE SCALE GENOMIC DNA]</scope>
    <source>
        <strain evidence="4">JCM 13852</strain>
    </source>
</reference>
<feature type="transmembrane region" description="Helical" evidence="2">
    <location>
        <begin position="70"/>
        <end position="88"/>
    </location>
</feature>
<dbReference type="EMBL" id="JBHSPC010000042">
    <property type="protein sequence ID" value="MFC5671680.1"/>
    <property type="molecule type" value="Genomic_DNA"/>
</dbReference>
<organism evidence="3 4">
    <name type="scientific">Streptomyces incanus</name>
    <dbReference type="NCBI Taxonomy" id="887453"/>
    <lineage>
        <taxon>Bacteria</taxon>
        <taxon>Bacillati</taxon>
        <taxon>Actinomycetota</taxon>
        <taxon>Actinomycetes</taxon>
        <taxon>Kitasatosporales</taxon>
        <taxon>Streptomycetaceae</taxon>
        <taxon>Streptomyces</taxon>
    </lineage>
</organism>
<feature type="region of interest" description="Disordered" evidence="1">
    <location>
        <begin position="192"/>
        <end position="215"/>
    </location>
</feature>
<name>A0ABW0XTY6_9ACTN</name>
<keyword evidence="2" id="KW-1133">Transmembrane helix</keyword>
<evidence type="ECO:0000313" key="3">
    <source>
        <dbReference type="EMBL" id="MFC5671680.1"/>
    </source>
</evidence>
<evidence type="ECO:0000313" key="4">
    <source>
        <dbReference type="Proteomes" id="UP001596183"/>
    </source>
</evidence>
<keyword evidence="4" id="KW-1185">Reference proteome</keyword>
<comment type="caution">
    <text evidence="3">The sequence shown here is derived from an EMBL/GenBank/DDBJ whole genome shotgun (WGS) entry which is preliminary data.</text>
</comment>
<proteinExistence type="predicted"/>
<feature type="transmembrane region" description="Helical" evidence="2">
    <location>
        <begin position="94"/>
        <end position="113"/>
    </location>
</feature>
<feature type="transmembrane region" description="Helical" evidence="2">
    <location>
        <begin position="120"/>
        <end position="137"/>
    </location>
</feature>
<dbReference type="RefSeq" id="WP_381212193.1">
    <property type="nucleotide sequence ID" value="NZ_JBHSPC010000042.1"/>
</dbReference>
<keyword evidence="2" id="KW-0812">Transmembrane</keyword>
<dbReference type="PROSITE" id="PS51257">
    <property type="entry name" value="PROKAR_LIPOPROTEIN"/>
    <property type="match status" value="1"/>
</dbReference>
<protein>
    <recommendedName>
        <fullName evidence="5">Integral membrane protein</fullName>
    </recommendedName>
</protein>
<evidence type="ECO:0000256" key="2">
    <source>
        <dbReference type="SAM" id="Phobius"/>
    </source>
</evidence>
<evidence type="ECO:0008006" key="5">
    <source>
        <dbReference type="Google" id="ProtNLM"/>
    </source>
</evidence>
<keyword evidence="2" id="KW-0472">Membrane</keyword>
<accession>A0ABW0XTY6</accession>
<feature type="transmembrane region" description="Helical" evidence="2">
    <location>
        <begin position="157"/>
        <end position="176"/>
    </location>
</feature>
<sequence>MSREAWTGPAPDTPTPGVRDSLAATGIMFLACSRGGAWDLLTQDSNTGWIMLDSPASTPRGRAEHGGARVLAAVLLLADAGIHVYEVIDADVPLLIGGFTATVVGTAAGALLLLTRGPRLGWVVGGLTALLTTIGYIVTRATPVPTDEDDYGNWLEPLGVCSLVIQGVVVMAAVALSGPAPLRPGHLVQEVKSVTPGLRPDEPGSGSPDEPPASP</sequence>